<feature type="transmembrane region" description="Helical" evidence="10">
    <location>
        <begin position="231"/>
        <end position="248"/>
    </location>
</feature>
<gene>
    <name evidence="10" type="primary">rnfD</name>
    <name evidence="11" type="ORF">SAMN02746064_00983</name>
</gene>
<keyword evidence="7 10" id="KW-0249">Electron transport</keyword>
<comment type="caution">
    <text evidence="10">Lacks conserved residue(s) required for the propagation of feature annotation.</text>
</comment>
<evidence type="ECO:0000256" key="1">
    <source>
        <dbReference type="ARBA" id="ARBA00022448"/>
    </source>
</evidence>
<feature type="transmembrane region" description="Helical" evidence="10">
    <location>
        <begin position="75"/>
        <end position="91"/>
    </location>
</feature>
<dbReference type="NCBIfam" id="TIGR01946">
    <property type="entry name" value="rnfD"/>
    <property type="match status" value="1"/>
</dbReference>
<feature type="transmembrane region" description="Helical" evidence="10">
    <location>
        <begin position="209"/>
        <end position="225"/>
    </location>
</feature>
<proteinExistence type="inferred from homology"/>
<keyword evidence="12" id="KW-1185">Reference proteome</keyword>
<evidence type="ECO:0000256" key="4">
    <source>
        <dbReference type="ARBA" id="ARBA00022643"/>
    </source>
</evidence>
<sequence length="314" mass="33345">MNEQLLTVSSSPHIRASHNTETIMRDVVIALLPAFAAGIIYFGINTAIITLLCIASCVGTEAFLQKYVMKRQVTVADWSAVVTGILLAFNMPVTAPWWLAVIGSIFAIGIVKQCFGGIGQNFINPALAARAFLLASWPTRMTSAAFITDSATTATPLGLLKEGGEAAAASLPSYMDLFMGNVSGSIGEVSTLAILLGGIYLIVRQVISWRIPVVFIGTVMVLTLASGQDPLYHAMAGGLMLGAFFMATDYSSSPVTVKGQIIYAVGCGVITSVIRLWGGYPEGVSYSILLMNVATPLIERYSMPRIYGEVKGDA</sequence>
<keyword evidence="1 10" id="KW-0813">Transport</keyword>
<evidence type="ECO:0000256" key="3">
    <source>
        <dbReference type="ARBA" id="ARBA00022630"/>
    </source>
</evidence>
<dbReference type="Proteomes" id="UP000184251">
    <property type="component" value="Unassembled WGS sequence"/>
</dbReference>
<dbReference type="EC" id="7.-.-.-" evidence="10"/>
<evidence type="ECO:0000313" key="12">
    <source>
        <dbReference type="Proteomes" id="UP000184251"/>
    </source>
</evidence>
<organism evidence="11 12">
    <name type="scientific">Alkalibacter saccharofermentans DSM 14828</name>
    <dbReference type="NCBI Taxonomy" id="1120975"/>
    <lineage>
        <taxon>Bacteria</taxon>
        <taxon>Bacillati</taxon>
        <taxon>Bacillota</taxon>
        <taxon>Clostridia</taxon>
        <taxon>Eubacteriales</taxon>
        <taxon>Eubacteriaceae</taxon>
        <taxon>Alkalibacter</taxon>
    </lineage>
</organism>
<keyword evidence="3 10" id="KW-0285">Flavoprotein</keyword>
<keyword evidence="2 10" id="KW-0597">Phosphoprotein</keyword>
<name>A0A1M4VGJ5_9FIRM</name>
<evidence type="ECO:0000256" key="7">
    <source>
        <dbReference type="ARBA" id="ARBA00022982"/>
    </source>
</evidence>
<dbReference type="InterPro" id="IPR004338">
    <property type="entry name" value="NqrB/RnfD"/>
</dbReference>
<dbReference type="Pfam" id="PF03116">
    <property type="entry name" value="NQR2_RnfD_RnfE"/>
    <property type="match status" value="1"/>
</dbReference>
<evidence type="ECO:0000256" key="10">
    <source>
        <dbReference type="HAMAP-Rule" id="MF_00462"/>
    </source>
</evidence>
<accession>A0A1M4VGJ5</accession>
<evidence type="ECO:0000256" key="2">
    <source>
        <dbReference type="ARBA" id="ARBA00022553"/>
    </source>
</evidence>
<feature type="modified residue" description="FMN phosphoryl threonine" evidence="10">
    <location>
        <position position="155"/>
    </location>
</feature>
<evidence type="ECO:0000256" key="9">
    <source>
        <dbReference type="ARBA" id="ARBA00023136"/>
    </source>
</evidence>
<keyword evidence="6 10" id="KW-1278">Translocase</keyword>
<keyword evidence="10" id="KW-1003">Cell membrane</keyword>
<feature type="transmembrane region" description="Helical" evidence="10">
    <location>
        <begin position="260"/>
        <end position="278"/>
    </location>
</feature>
<keyword evidence="8 10" id="KW-1133">Transmembrane helix</keyword>
<evidence type="ECO:0000256" key="8">
    <source>
        <dbReference type="ARBA" id="ARBA00022989"/>
    </source>
</evidence>
<dbReference type="EMBL" id="FQTU01000005">
    <property type="protein sequence ID" value="SHE67953.1"/>
    <property type="molecule type" value="Genomic_DNA"/>
</dbReference>
<reference evidence="11 12" key="1">
    <citation type="submission" date="2016-11" db="EMBL/GenBank/DDBJ databases">
        <authorList>
            <person name="Jaros S."/>
            <person name="Januszkiewicz K."/>
            <person name="Wedrychowicz H."/>
        </authorList>
    </citation>
    <scope>NUCLEOTIDE SEQUENCE [LARGE SCALE GENOMIC DNA]</scope>
    <source>
        <strain evidence="11 12">DSM 14828</strain>
    </source>
</reference>
<dbReference type="PANTHER" id="PTHR30578">
    <property type="entry name" value="ELECTRON TRANSPORT COMPLEX PROTEIN RNFD"/>
    <property type="match status" value="1"/>
</dbReference>
<evidence type="ECO:0000313" key="11">
    <source>
        <dbReference type="EMBL" id="SHE67953.1"/>
    </source>
</evidence>
<dbReference type="OrthoDB" id="9776359at2"/>
<comment type="subcellular location">
    <subcellularLocation>
        <location evidence="10">Cell membrane</location>
        <topology evidence="10">Multi-pass membrane protein</topology>
    </subcellularLocation>
</comment>
<dbReference type="PANTHER" id="PTHR30578:SF0">
    <property type="entry name" value="ION-TRANSLOCATING OXIDOREDUCTASE COMPLEX SUBUNIT D"/>
    <property type="match status" value="1"/>
</dbReference>
<keyword evidence="4 10" id="KW-0288">FMN</keyword>
<dbReference type="HAMAP" id="MF_00462">
    <property type="entry name" value="RsxD_RnfD"/>
    <property type="match status" value="1"/>
</dbReference>
<keyword evidence="5 10" id="KW-0812">Transmembrane</keyword>
<dbReference type="RefSeq" id="WP_073269971.1">
    <property type="nucleotide sequence ID" value="NZ_FQTU01000005.1"/>
</dbReference>
<evidence type="ECO:0000256" key="6">
    <source>
        <dbReference type="ARBA" id="ARBA00022967"/>
    </source>
</evidence>
<feature type="transmembrane region" description="Helical" evidence="10">
    <location>
        <begin position="182"/>
        <end position="202"/>
    </location>
</feature>
<protein>
    <recommendedName>
        <fullName evidence="10">Ion-translocating oxidoreductase complex subunit D</fullName>
        <ecNumber evidence="10">7.-.-.-</ecNumber>
    </recommendedName>
    <alternativeName>
        <fullName evidence="10">Rnf electron transport complex subunit D</fullName>
    </alternativeName>
</protein>
<comment type="cofactor">
    <cofactor evidence="10">
        <name>FMN</name>
        <dbReference type="ChEBI" id="CHEBI:58210"/>
    </cofactor>
</comment>
<evidence type="ECO:0000256" key="5">
    <source>
        <dbReference type="ARBA" id="ARBA00022692"/>
    </source>
</evidence>
<keyword evidence="9 10" id="KW-0472">Membrane</keyword>
<comment type="subunit">
    <text evidence="10">The complex is composed of six subunits: RnfA, RnfB, RnfC, RnfD, RnfE and RnfG.</text>
</comment>
<feature type="transmembrane region" description="Helical" evidence="10">
    <location>
        <begin position="27"/>
        <end position="54"/>
    </location>
</feature>
<comment type="function">
    <text evidence="10">Part of a membrane-bound complex that couples electron transfer with translocation of ions across the membrane.</text>
</comment>
<comment type="similarity">
    <text evidence="10">Belongs to the NqrB/RnfD family.</text>
</comment>
<dbReference type="GO" id="GO:0005886">
    <property type="term" value="C:plasma membrane"/>
    <property type="evidence" value="ECO:0007669"/>
    <property type="project" value="UniProtKB-SubCell"/>
</dbReference>
<dbReference type="AlphaFoldDB" id="A0A1M4VGJ5"/>
<dbReference type="InterPro" id="IPR011303">
    <property type="entry name" value="RnfD_bac"/>
</dbReference>
<dbReference type="GO" id="GO:0022900">
    <property type="term" value="P:electron transport chain"/>
    <property type="evidence" value="ECO:0007669"/>
    <property type="project" value="UniProtKB-UniRule"/>
</dbReference>
<dbReference type="STRING" id="1120975.SAMN02746064_00983"/>
<dbReference type="GO" id="GO:0055085">
    <property type="term" value="P:transmembrane transport"/>
    <property type="evidence" value="ECO:0007669"/>
    <property type="project" value="InterPro"/>
</dbReference>